<dbReference type="PANTHER" id="PTHR47245:SF1">
    <property type="entry name" value="FOLDASE PROTEIN PRSA"/>
    <property type="match status" value="1"/>
</dbReference>
<dbReference type="PROSITE" id="PS50198">
    <property type="entry name" value="PPIC_PPIASE_2"/>
    <property type="match status" value="1"/>
</dbReference>
<keyword evidence="4 11" id="KW-1003">Cell membrane</keyword>
<feature type="region of interest" description="Disordered" evidence="12">
    <location>
        <begin position="273"/>
        <end position="294"/>
    </location>
</feature>
<dbReference type="SUPFAM" id="SSF54534">
    <property type="entry name" value="FKBP-like"/>
    <property type="match status" value="1"/>
</dbReference>
<proteinExistence type="inferred from homology"/>
<evidence type="ECO:0000256" key="4">
    <source>
        <dbReference type="ARBA" id="ARBA00022475"/>
    </source>
</evidence>
<comment type="subcellular location">
    <subcellularLocation>
        <location evidence="2 11">Cell membrane</location>
        <topology evidence="2 11">Lipid-anchor</topology>
    </subcellularLocation>
</comment>
<dbReference type="EMBL" id="JAFBED010000005">
    <property type="protein sequence ID" value="MBM7620773.1"/>
    <property type="molecule type" value="Genomic_DNA"/>
</dbReference>
<evidence type="ECO:0000259" key="13">
    <source>
        <dbReference type="PROSITE" id="PS50198"/>
    </source>
</evidence>
<evidence type="ECO:0000256" key="9">
    <source>
        <dbReference type="ARBA" id="ARBA00023235"/>
    </source>
</evidence>
<feature type="domain" description="PpiC" evidence="13">
    <location>
        <begin position="140"/>
        <end position="230"/>
    </location>
</feature>
<evidence type="ECO:0000256" key="11">
    <source>
        <dbReference type="HAMAP-Rule" id="MF_01145"/>
    </source>
</evidence>
<evidence type="ECO:0000256" key="8">
    <source>
        <dbReference type="ARBA" id="ARBA00023139"/>
    </source>
</evidence>
<keyword evidence="7 11" id="KW-0472">Membrane</keyword>
<dbReference type="InterPro" id="IPR023059">
    <property type="entry name" value="Foldase_PrsA"/>
</dbReference>
<gene>
    <name evidence="11" type="primary">prsA</name>
    <name evidence="14" type="ORF">JOC95_002628</name>
</gene>
<comment type="catalytic activity">
    <reaction evidence="1 11">
        <text>[protein]-peptidylproline (omega=180) = [protein]-peptidylproline (omega=0)</text>
        <dbReference type="Rhea" id="RHEA:16237"/>
        <dbReference type="Rhea" id="RHEA-COMP:10747"/>
        <dbReference type="Rhea" id="RHEA-COMP:10748"/>
        <dbReference type="ChEBI" id="CHEBI:83833"/>
        <dbReference type="ChEBI" id="CHEBI:83834"/>
        <dbReference type="EC" id="5.2.1.8"/>
    </reaction>
</comment>
<sequence>MKKWMIAFTATTTILAMSGCNNEKGDDSKVVAETSAGNVTQAELYDALKKRFGEEVLRELVYEKVLGDTYEVTDKELDDRLTELKAQLGQNFEAALMQSGFKDEDQLKQTLRISMLQEKAALADVEVTEDEVKEYYEGKKEDIRASHILVEDEATAQEVKKKLDEGGDFAELAQEYSTDTASAANGGDLDWFGPGKMVPAFEEAAFSMEVNEISKPVKSDFGYHIIKVTEKMGSFEEMREKLEDELRRSKIGQETVDAAVEKELDKANVKVKESSLKNTFEKEEPTEAEKTDEQ</sequence>
<dbReference type="InterPro" id="IPR046357">
    <property type="entry name" value="PPIase_dom_sf"/>
</dbReference>
<protein>
    <recommendedName>
        <fullName evidence="11">Foldase protein PrsA</fullName>
        <ecNumber evidence="11">5.2.1.8</ecNumber>
    </recommendedName>
</protein>
<keyword evidence="9 11" id="KW-0413">Isomerase</keyword>
<dbReference type="PROSITE" id="PS51257">
    <property type="entry name" value="PROKAR_LIPOPROTEIN"/>
    <property type="match status" value="1"/>
</dbReference>
<name>A0ABS2P2D7_9BACI</name>
<keyword evidence="10 11" id="KW-0449">Lipoprotein</keyword>
<evidence type="ECO:0000313" key="14">
    <source>
        <dbReference type="EMBL" id="MBM7620773.1"/>
    </source>
</evidence>
<dbReference type="PANTHER" id="PTHR47245">
    <property type="entry name" value="PEPTIDYLPROLYL ISOMERASE"/>
    <property type="match status" value="1"/>
</dbReference>
<comment type="function">
    <text evidence="11">Plays a major role in protein secretion by helping the post-translocational extracellular folding of several secreted proteins.</text>
</comment>
<dbReference type="HAMAP" id="MF_01145">
    <property type="entry name" value="Foldase_PrsA"/>
    <property type="match status" value="1"/>
</dbReference>
<evidence type="ECO:0000313" key="15">
    <source>
        <dbReference type="Proteomes" id="UP000737402"/>
    </source>
</evidence>
<dbReference type="Proteomes" id="UP000737402">
    <property type="component" value="Unassembled WGS sequence"/>
</dbReference>
<evidence type="ECO:0000256" key="12">
    <source>
        <dbReference type="SAM" id="MobiDB-lite"/>
    </source>
</evidence>
<evidence type="ECO:0000256" key="10">
    <source>
        <dbReference type="ARBA" id="ARBA00023288"/>
    </source>
</evidence>
<reference evidence="14 15" key="1">
    <citation type="submission" date="2021-01" db="EMBL/GenBank/DDBJ databases">
        <title>Genomic Encyclopedia of Type Strains, Phase IV (KMG-IV): sequencing the most valuable type-strain genomes for metagenomic binning, comparative biology and taxonomic classification.</title>
        <authorList>
            <person name="Goeker M."/>
        </authorList>
    </citation>
    <scope>NUCLEOTIDE SEQUENCE [LARGE SCALE GENOMIC DNA]</scope>
    <source>
        <strain evidence="14 15">DSM 25879</strain>
    </source>
</reference>
<accession>A0ABS2P2D7</accession>
<evidence type="ECO:0000256" key="7">
    <source>
        <dbReference type="ARBA" id="ARBA00023136"/>
    </source>
</evidence>
<keyword evidence="5 11" id="KW-0732">Signal</keyword>
<dbReference type="EC" id="5.2.1.8" evidence="11"/>
<keyword evidence="8 11" id="KW-0564">Palmitate</keyword>
<evidence type="ECO:0000256" key="5">
    <source>
        <dbReference type="ARBA" id="ARBA00022729"/>
    </source>
</evidence>
<evidence type="ECO:0000256" key="2">
    <source>
        <dbReference type="ARBA" id="ARBA00004193"/>
    </source>
</evidence>
<evidence type="ECO:0000256" key="6">
    <source>
        <dbReference type="ARBA" id="ARBA00023110"/>
    </source>
</evidence>
<dbReference type="InterPro" id="IPR027304">
    <property type="entry name" value="Trigger_fact/SurA_dom_sf"/>
</dbReference>
<dbReference type="InterPro" id="IPR000297">
    <property type="entry name" value="PPIase_PpiC"/>
</dbReference>
<keyword evidence="15" id="KW-1185">Reference proteome</keyword>
<dbReference type="SUPFAM" id="SSF109998">
    <property type="entry name" value="Triger factor/SurA peptide-binding domain-like"/>
    <property type="match status" value="1"/>
</dbReference>
<organism evidence="14 15">
    <name type="scientific">Sutcliffiella tianshenii</name>
    <dbReference type="NCBI Taxonomy" id="1463404"/>
    <lineage>
        <taxon>Bacteria</taxon>
        <taxon>Bacillati</taxon>
        <taxon>Bacillota</taxon>
        <taxon>Bacilli</taxon>
        <taxon>Bacillales</taxon>
        <taxon>Bacillaceae</taxon>
        <taxon>Sutcliffiella</taxon>
    </lineage>
</organism>
<comment type="similarity">
    <text evidence="3 11">Belongs to the PrsA family.</text>
</comment>
<evidence type="ECO:0000256" key="3">
    <source>
        <dbReference type="ARBA" id="ARBA00006071"/>
    </source>
</evidence>
<dbReference type="InterPro" id="IPR050245">
    <property type="entry name" value="PrsA_foldase"/>
</dbReference>
<dbReference type="GO" id="GO:0003755">
    <property type="term" value="F:peptidyl-prolyl cis-trans isomerase activity"/>
    <property type="evidence" value="ECO:0007669"/>
    <property type="project" value="UniProtKB-EC"/>
</dbReference>
<dbReference type="Gene3D" id="3.10.50.40">
    <property type="match status" value="1"/>
</dbReference>
<dbReference type="Pfam" id="PF13616">
    <property type="entry name" value="Rotamase_3"/>
    <property type="match status" value="1"/>
</dbReference>
<dbReference type="RefSeq" id="WP_204416804.1">
    <property type="nucleotide sequence ID" value="NZ_JAFBED010000005.1"/>
</dbReference>
<keyword evidence="6 11" id="KW-0697">Rotamase</keyword>
<comment type="caution">
    <text evidence="14">The sequence shown here is derived from an EMBL/GenBank/DDBJ whole genome shotgun (WGS) entry which is preliminary data.</text>
</comment>
<evidence type="ECO:0000256" key="1">
    <source>
        <dbReference type="ARBA" id="ARBA00000971"/>
    </source>
</evidence>